<keyword evidence="1" id="KW-0812">Transmembrane</keyword>
<evidence type="ECO:0000256" key="1">
    <source>
        <dbReference type="SAM" id="Phobius"/>
    </source>
</evidence>
<dbReference type="PROSITE" id="PS51186">
    <property type="entry name" value="GNAT"/>
    <property type="match status" value="1"/>
</dbReference>
<keyword evidence="1" id="KW-0472">Membrane</keyword>
<protein>
    <submittedName>
        <fullName evidence="3">Inner membrane protein</fullName>
    </submittedName>
</protein>
<dbReference type="SUPFAM" id="SSF55729">
    <property type="entry name" value="Acyl-CoA N-acyltransferases (Nat)"/>
    <property type="match status" value="1"/>
</dbReference>
<dbReference type="RefSeq" id="WP_114985556.1">
    <property type="nucleotide sequence ID" value="NZ_CP027806.1"/>
</dbReference>
<name>A0A345UPR9_9BACT</name>
<evidence type="ECO:0000259" key="2">
    <source>
        <dbReference type="PROSITE" id="PS51186"/>
    </source>
</evidence>
<dbReference type="InterPro" id="IPR000182">
    <property type="entry name" value="GNAT_dom"/>
</dbReference>
<feature type="domain" description="N-acetyltransferase" evidence="2">
    <location>
        <begin position="76"/>
        <end position="208"/>
    </location>
</feature>
<sequence>MDSVFVYELIGYVASVLVAVSLMMSRIVPLRIVNMIGAATFAVYGYLIGSWPVAGMNAFIVLINVYYLTQIYRSSEFFRILPIDKPDAYLSAFLKFYQEDIATFYPDFKDEAEASDHGYFVLRNMAPAGLILGRVENGCFHVSLDYATPQYRDFKVAAHLWRENRQHFTDEGITEIRSRTRDPHYAAYLRKIGFEPLPGEEQVYGMRM</sequence>
<dbReference type="EMBL" id="CP027806">
    <property type="protein sequence ID" value="AXJ02471.1"/>
    <property type="molecule type" value="Genomic_DNA"/>
</dbReference>
<dbReference type="Proteomes" id="UP000254808">
    <property type="component" value="Chromosome"/>
</dbReference>
<gene>
    <name evidence="3" type="ORF">CYPRO_3238</name>
</gene>
<dbReference type="KEGG" id="cprv:CYPRO_3238"/>
<keyword evidence="4" id="KW-1185">Reference proteome</keyword>
<keyword evidence="1" id="KW-1133">Transmembrane helix</keyword>
<dbReference type="AlphaFoldDB" id="A0A345UPR9"/>
<dbReference type="InterPro" id="IPR016181">
    <property type="entry name" value="Acyl_CoA_acyltransferase"/>
</dbReference>
<evidence type="ECO:0000313" key="3">
    <source>
        <dbReference type="EMBL" id="AXJ02471.1"/>
    </source>
</evidence>
<organism evidence="3 4">
    <name type="scientific">Cyclonatronum proteinivorum</name>
    <dbReference type="NCBI Taxonomy" id="1457365"/>
    <lineage>
        <taxon>Bacteria</taxon>
        <taxon>Pseudomonadati</taxon>
        <taxon>Balneolota</taxon>
        <taxon>Balneolia</taxon>
        <taxon>Balneolales</taxon>
        <taxon>Cyclonatronaceae</taxon>
        <taxon>Cyclonatronum</taxon>
    </lineage>
</organism>
<dbReference type="GO" id="GO:0016747">
    <property type="term" value="F:acyltransferase activity, transferring groups other than amino-acyl groups"/>
    <property type="evidence" value="ECO:0007669"/>
    <property type="project" value="InterPro"/>
</dbReference>
<accession>A0A345UPR9</accession>
<evidence type="ECO:0000313" key="4">
    <source>
        <dbReference type="Proteomes" id="UP000254808"/>
    </source>
</evidence>
<dbReference type="OrthoDB" id="677174at2"/>
<proteinExistence type="predicted"/>
<feature type="transmembrane region" description="Helical" evidence="1">
    <location>
        <begin position="6"/>
        <end position="25"/>
    </location>
</feature>
<feature type="transmembrane region" description="Helical" evidence="1">
    <location>
        <begin position="54"/>
        <end position="72"/>
    </location>
</feature>
<reference evidence="3 4" key="1">
    <citation type="submission" date="2018-03" db="EMBL/GenBank/DDBJ databases">
        <title>Phenotypic and genomic properties of Cyclonatronum proteinivorum gen. nov., sp. nov., a haloalkaliphilic bacteroidete from soda lakes possessing Na+-translocating rhodopsin.</title>
        <authorList>
            <person name="Toshchakov S.V."/>
            <person name="Korzhenkov A."/>
            <person name="Samarov N.I."/>
            <person name="Kublanov I.V."/>
            <person name="Muntyan M.S."/>
            <person name="Sorokin D.Y."/>
        </authorList>
    </citation>
    <scope>NUCLEOTIDE SEQUENCE [LARGE SCALE GENOMIC DNA]</scope>
    <source>
        <strain evidence="3 4">Omega</strain>
    </source>
</reference>